<dbReference type="InterPro" id="IPR008166">
    <property type="entry name" value="Glyco_transf_92"/>
</dbReference>
<dbReference type="PANTHER" id="PTHR21645:SF22">
    <property type="entry name" value="GLYCOSYLTRANSFERASE FAMILY 92 PROTEIN"/>
    <property type="match status" value="1"/>
</dbReference>
<accession>A0A6V7Y5S7</accession>
<evidence type="ECO:0000256" key="1">
    <source>
        <dbReference type="ARBA" id="ARBA00004167"/>
    </source>
</evidence>
<dbReference type="EC" id="2.4.1.-" evidence="8"/>
<evidence type="ECO:0000256" key="7">
    <source>
        <dbReference type="ARBA" id="ARBA00023136"/>
    </source>
</evidence>
<keyword evidence="6" id="KW-1133">Transmembrane helix</keyword>
<gene>
    <name evidence="9" type="ORF">MENT_LOCUS60736</name>
</gene>
<dbReference type="Proteomes" id="UP000580250">
    <property type="component" value="Unassembled WGS sequence"/>
</dbReference>
<organism evidence="9 10">
    <name type="scientific">Meloidogyne enterolobii</name>
    <name type="common">Root-knot nematode worm</name>
    <name type="synonym">Meloidogyne mayaguensis</name>
    <dbReference type="NCBI Taxonomy" id="390850"/>
    <lineage>
        <taxon>Eukaryota</taxon>
        <taxon>Metazoa</taxon>
        <taxon>Ecdysozoa</taxon>
        <taxon>Nematoda</taxon>
        <taxon>Chromadorea</taxon>
        <taxon>Rhabditida</taxon>
        <taxon>Tylenchina</taxon>
        <taxon>Tylenchomorpha</taxon>
        <taxon>Tylenchoidea</taxon>
        <taxon>Meloidogynidae</taxon>
        <taxon>Meloidogyninae</taxon>
        <taxon>Meloidogyne</taxon>
    </lineage>
</organism>
<keyword evidence="3 8" id="KW-0328">Glycosyltransferase</keyword>
<comment type="similarity">
    <text evidence="2 8">Belongs to the glycosyltransferase 92 family.</text>
</comment>
<evidence type="ECO:0000256" key="4">
    <source>
        <dbReference type="ARBA" id="ARBA00022679"/>
    </source>
</evidence>
<dbReference type="GO" id="GO:0016020">
    <property type="term" value="C:membrane"/>
    <property type="evidence" value="ECO:0007669"/>
    <property type="project" value="UniProtKB-SubCell"/>
</dbReference>
<dbReference type="GO" id="GO:0016757">
    <property type="term" value="F:glycosyltransferase activity"/>
    <property type="evidence" value="ECO:0007669"/>
    <property type="project" value="UniProtKB-UniRule"/>
</dbReference>
<dbReference type="OrthoDB" id="2526284at2759"/>
<evidence type="ECO:0000256" key="8">
    <source>
        <dbReference type="RuleBase" id="RU366017"/>
    </source>
</evidence>
<dbReference type="EMBL" id="CAJEWN010003194">
    <property type="protein sequence ID" value="CAD2206841.1"/>
    <property type="molecule type" value="Genomic_DNA"/>
</dbReference>
<comment type="subcellular location">
    <subcellularLocation>
        <location evidence="1">Membrane</location>
        <topology evidence="1">Single-pass membrane protein</topology>
    </subcellularLocation>
</comment>
<sequence>MRQKYEKSLIVIFNAEKKIPISRLRNGTVCIIYNPNGVRTWRRAYIEGIIGERPDFECKISVYRLFCPQLPINKNDNIEDIDVAIRLTLQAKPFHIKMQRADNKPKKFIACPSRLFAFDQWHLFITTMELYRLHRVDLVVVYIQSMPSTNTELDYNPNSETSWQNQLTNFQDCLYEFKESAEFIAFPDWDDFFFTSNYNIPYYPILQKFAEQNPKVNTFIIDRYMGYHESLDEMYINGHWMTDFWRQGIKYSTKDKQFFAGKNMEKLFINQIEEYMELIYIGLIE</sequence>
<protein>
    <recommendedName>
        <fullName evidence="8">Glycosyltransferase family 92 protein</fullName>
        <ecNumber evidence="8">2.4.1.-</ecNumber>
    </recommendedName>
</protein>
<evidence type="ECO:0000256" key="2">
    <source>
        <dbReference type="ARBA" id="ARBA00007647"/>
    </source>
</evidence>
<evidence type="ECO:0000256" key="5">
    <source>
        <dbReference type="ARBA" id="ARBA00022692"/>
    </source>
</evidence>
<reference evidence="9 10" key="1">
    <citation type="submission" date="2020-08" db="EMBL/GenBank/DDBJ databases">
        <authorList>
            <person name="Koutsovoulos G."/>
            <person name="Danchin GJ E."/>
        </authorList>
    </citation>
    <scope>NUCLEOTIDE SEQUENCE [LARGE SCALE GENOMIC DNA]</scope>
</reference>
<name>A0A6V7Y5S7_MELEN</name>
<evidence type="ECO:0000256" key="6">
    <source>
        <dbReference type="ARBA" id="ARBA00022989"/>
    </source>
</evidence>
<keyword evidence="4 8" id="KW-0808">Transferase</keyword>
<evidence type="ECO:0000313" key="9">
    <source>
        <dbReference type="EMBL" id="CAD2206841.1"/>
    </source>
</evidence>
<dbReference type="PANTHER" id="PTHR21645">
    <property type="entry name" value="GLYCOSYLTRANSFERASE FAMILY 92 PROTEIN"/>
    <property type="match status" value="1"/>
</dbReference>
<proteinExistence type="inferred from homology"/>
<comment type="caution">
    <text evidence="9">The sequence shown here is derived from an EMBL/GenBank/DDBJ whole genome shotgun (WGS) entry which is preliminary data.</text>
</comment>
<dbReference type="AlphaFoldDB" id="A0A6V7Y5S7"/>
<keyword evidence="7" id="KW-0472">Membrane</keyword>
<dbReference type="Pfam" id="PF01697">
    <property type="entry name" value="Glyco_transf_92"/>
    <property type="match status" value="1"/>
</dbReference>
<evidence type="ECO:0000256" key="3">
    <source>
        <dbReference type="ARBA" id="ARBA00022676"/>
    </source>
</evidence>
<evidence type="ECO:0000313" key="10">
    <source>
        <dbReference type="Proteomes" id="UP000580250"/>
    </source>
</evidence>
<keyword evidence="5" id="KW-0812">Transmembrane</keyword>
<dbReference type="InterPro" id="IPR052012">
    <property type="entry name" value="GTase_92"/>
</dbReference>